<dbReference type="EMBL" id="ABEU02000002">
    <property type="status" value="NOT_ANNOTATED_CDS"/>
    <property type="molecule type" value="Genomic_DNA"/>
</dbReference>
<dbReference type="EnsemblPlants" id="Pp3c2_36490V3.1">
    <property type="protein sequence ID" value="PAC:32936962.CDS.1"/>
    <property type="gene ID" value="Pp3c2_36490"/>
</dbReference>
<evidence type="ECO:0000313" key="1">
    <source>
        <dbReference type="EnsemblPlants" id="PAC:32936963.CDS.1"/>
    </source>
</evidence>
<dbReference type="EnsemblPlants" id="Pp3c2_36490V3.2">
    <property type="protein sequence ID" value="PAC:32936963.CDS.1"/>
    <property type="gene ID" value="Pp3c2_36490"/>
</dbReference>
<protein>
    <submittedName>
        <fullName evidence="1">Uncharacterized protein</fullName>
    </submittedName>
</protein>
<evidence type="ECO:0000313" key="2">
    <source>
        <dbReference type="Proteomes" id="UP000006727"/>
    </source>
</evidence>
<keyword evidence="2" id="KW-1185">Reference proteome</keyword>
<proteinExistence type="predicted"/>
<dbReference type="Gramene" id="Pp3c2_36490V3.2">
    <property type="protein sequence ID" value="PAC:32936963.CDS.1"/>
    <property type="gene ID" value="Pp3c2_36490"/>
</dbReference>
<sequence>MDCVTSEWCYANVEGVRGEFVYGGCRDLCKDGELEDRHCSMHKCTFVSVFNSEGRSCFNLV</sequence>
<dbReference type="Proteomes" id="UP000006727">
    <property type="component" value="Chromosome 2"/>
</dbReference>
<reference evidence="1 2" key="2">
    <citation type="journal article" date="2018" name="Plant J.">
        <title>The Physcomitrella patens chromosome-scale assembly reveals moss genome structure and evolution.</title>
        <authorList>
            <person name="Lang D."/>
            <person name="Ullrich K.K."/>
            <person name="Murat F."/>
            <person name="Fuchs J."/>
            <person name="Jenkins J."/>
            <person name="Haas F.B."/>
            <person name="Piednoel M."/>
            <person name="Gundlach H."/>
            <person name="Van Bel M."/>
            <person name="Meyberg R."/>
            <person name="Vives C."/>
            <person name="Morata J."/>
            <person name="Symeonidi A."/>
            <person name="Hiss M."/>
            <person name="Muchero W."/>
            <person name="Kamisugi Y."/>
            <person name="Saleh O."/>
            <person name="Blanc G."/>
            <person name="Decker E.L."/>
            <person name="van Gessel N."/>
            <person name="Grimwood J."/>
            <person name="Hayes R.D."/>
            <person name="Graham S.W."/>
            <person name="Gunter L.E."/>
            <person name="McDaniel S.F."/>
            <person name="Hoernstein S.N.W."/>
            <person name="Larsson A."/>
            <person name="Li F.W."/>
            <person name="Perroud P.F."/>
            <person name="Phillips J."/>
            <person name="Ranjan P."/>
            <person name="Rokshar D.S."/>
            <person name="Rothfels C.J."/>
            <person name="Schneider L."/>
            <person name="Shu S."/>
            <person name="Stevenson D.W."/>
            <person name="Thummler F."/>
            <person name="Tillich M."/>
            <person name="Villarreal Aguilar J.C."/>
            <person name="Widiez T."/>
            <person name="Wong G.K."/>
            <person name="Wymore A."/>
            <person name="Zhang Y."/>
            <person name="Zimmer A.D."/>
            <person name="Quatrano R.S."/>
            <person name="Mayer K.F.X."/>
            <person name="Goodstein D."/>
            <person name="Casacuberta J.M."/>
            <person name="Vandepoele K."/>
            <person name="Reski R."/>
            <person name="Cuming A.C."/>
            <person name="Tuskan G.A."/>
            <person name="Maumus F."/>
            <person name="Salse J."/>
            <person name="Schmutz J."/>
            <person name="Rensing S.A."/>
        </authorList>
    </citation>
    <scope>NUCLEOTIDE SEQUENCE [LARGE SCALE GENOMIC DNA]</scope>
    <source>
        <strain evidence="1 2">cv. Gransden 2004</strain>
    </source>
</reference>
<accession>A0A7I3ZH67</accession>
<dbReference type="Gramene" id="Pp3c2_36490V3.1">
    <property type="protein sequence ID" value="PAC:32936962.CDS.1"/>
    <property type="gene ID" value="Pp3c2_36490"/>
</dbReference>
<name>A0A7I3ZH67_PHYPA</name>
<reference evidence="1" key="3">
    <citation type="submission" date="2020-12" db="UniProtKB">
        <authorList>
            <consortium name="EnsemblPlants"/>
        </authorList>
    </citation>
    <scope>IDENTIFICATION</scope>
</reference>
<reference evidence="1 2" key="1">
    <citation type="journal article" date="2008" name="Science">
        <title>The Physcomitrella genome reveals evolutionary insights into the conquest of land by plants.</title>
        <authorList>
            <person name="Rensing S."/>
            <person name="Lang D."/>
            <person name="Zimmer A."/>
            <person name="Terry A."/>
            <person name="Salamov A."/>
            <person name="Shapiro H."/>
            <person name="Nishiyama T."/>
            <person name="Perroud P.-F."/>
            <person name="Lindquist E."/>
            <person name="Kamisugi Y."/>
            <person name="Tanahashi T."/>
            <person name="Sakakibara K."/>
            <person name="Fujita T."/>
            <person name="Oishi K."/>
            <person name="Shin-I T."/>
            <person name="Kuroki Y."/>
            <person name="Toyoda A."/>
            <person name="Suzuki Y."/>
            <person name="Hashimoto A."/>
            <person name="Yamaguchi K."/>
            <person name="Sugano A."/>
            <person name="Kohara Y."/>
            <person name="Fujiyama A."/>
            <person name="Anterola A."/>
            <person name="Aoki S."/>
            <person name="Ashton N."/>
            <person name="Barbazuk W.B."/>
            <person name="Barker E."/>
            <person name="Bennetzen J."/>
            <person name="Bezanilla M."/>
            <person name="Blankenship R."/>
            <person name="Cho S.H."/>
            <person name="Dutcher S."/>
            <person name="Estelle M."/>
            <person name="Fawcett J.A."/>
            <person name="Gundlach H."/>
            <person name="Hanada K."/>
            <person name="Heyl A."/>
            <person name="Hicks K.A."/>
            <person name="Hugh J."/>
            <person name="Lohr M."/>
            <person name="Mayer K."/>
            <person name="Melkozernov A."/>
            <person name="Murata T."/>
            <person name="Nelson D."/>
            <person name="Pils B."/>
            <person name="Prigge M."/>
            <person name="Reiss B."/>
            <person name="Renner T."/>
            <person name="Rombauts S."/>
            <person name="Rushton P."/>
            <person name="Sanderfoot A."/>
            <person name="Schween G."/>
            <person name="Shiu S.-H."/>
            <person name="Stueber K."/>
            <person name="Theodoulou F.L."/>
            <person name="Tu H."/>
            <person name="Van de Peer Y."/>
            <person name="Verrier P.J."/>
            <person name="Waters E."/>
            <person name="Wood A."/>
            <person name="Yang L."/>
            <person name="Cove D."/>
            <person name="Cuming A."/>
            <person name="Hasebe M."/>
            <person name="Lucas S."/>
            <person name="Mishler D.B."/>
            <person name="Reski R."/>
            <person name="Grigoriev I."/>
            <person name="Quatrano R.S."/>
            <person name="Boore J.L."/>
        </authorList>
    </citation>
    <scope>NUCLEOTIDE SEQUENCE [LARGE SCALE GENOMIC DNA]</scope>
    <source>
        <strain evidence="1 2">cv. Gransden 2004</strain>
    </source>
</reference>
<dbReference type="AlphaFoldDB" id="A0A7I3ZH67"/>
<organism evidence="1 2">
    <name type="scientific">Physcomitrium patens</name>
    <name type="common">Spreading-leaved earth moss</name>
    <name type="synonym">Physcomitrella patens</name>
    <dbReference type="NCBI Taxonomy" id="3218"/>
    <lineage>
        <taxon>Eukaryota</taxon>
        <taxon>Viridiplantae</taxon>
        <taxon>Streptophyta</taxon>
        <taxon>Embryophyta</taxon>
        <taxon>Bryophyta</taxon>
        <taxon>Bryophytina</taxon>
        <taxon>Bryopsida</taxon>
        <taxon>Funariidae</taxon>
        <taxon>Funariales</taxon>
        <taxon>Funariaceae</taxon>
        <taxon>Physcomitrium</taxon>
    </lineage>
</organism>
<dbReference type="InParanoid" id="A0A7I3ZH67"/>